<comment type="similarity">
    <text evidence="1">Belongs to the 5'(3')-deoxyribonucleotidase family.</text>
</comment>
<dbReference type="EC" id="3.1.3.5" evidence="6"/>
<dbReference type="GO" id="GO:0046872">
    <property type="term" value="F:metal ion binding"/>
    <property type="evidence" value="ECO:0007669"/>
    <property type="project" value="UniProtKB-KW"/>
</dbReference>
<keyword evidence="7" id="KW-1185">Reference proteome</keyword>
<dbReference type="InterPro" id="IPR023214">
    <property type="entry name" value="HAD_sf"/>
</dbReference>
<dbReference type="NCBIfam" id="TIGR02244">
    <property type="entry name" value="HAD-IG-Ncltidse"/>
    <property type="match status" value="1"/>
</dbReference>
<dbReference type="Pfam" id="PF05761">
    <property type="entry name" value="5_nucleotid"/>
    <property type="match status" value="1"/>
</dbReference>
<dbReference type="PANTHER" id="PTHR12103:SF15">
    <property type="entry name" value="CYTOSOLIC PURINE 5'-NUCLEOTIDASE"/>
    <property type="match status" value="1"/>
</dbReference>
<reference evidence="6 7" key="1">
    <citation type="journal article" date="2010" name="Stand. Genomic Sci.">
        <title>Complete genome sequence of Haliangium ochraceum type strain (SMP-2).</title>
        <authorList>
            <consortium name="US DOE Joint Genome Institute (JGI-PGF)"/>
            <person name="Ivanova N."/>
            <person name="Daum C."/>
            <person name="Lang E."/>
            <person name="Abt B."/>
            <person name="Kopitz M."/>
            <person name="Saunders E."/>
            <person name="Lapidus A."/>
            <person name="Lucas S."/>
            <person name="Glavina Del Rio T."/>
            <person name="Nolan M."/>
            <person name="Tice H."/>
            <person name="Copeland A."/>
            <person name="Cheng J.F."/>
            <person name="Chen F."/>
            <person name="Bruce D."/>
            <person name="Goodwin L."/>
            <person name="Pitluck S."/>
            <person name="Mavromatis K."/>
            <person name="Pati A."/>
            <person name="Mikhailova N."/>
            <person name="Chen A."/>
            <person name="Palaniappan K."/>
            <person name="Land M."/>
            <person name="Hauser L."/>
            <person name="Chang Y.J."/>
            <person name="Jeffries C.D."/>
            <person name="Detter J.C."/>
            <person name="Brettin T."/>
            <person name="Rohde M."/>
            <person name="Goker M."/>
            <person name="Bristow J."/>
            <person name="Markowitz V."/>
            <person name="Eisen J.A."/>
            <person name="Hugenholtz P."/>
            <person name="Kyrpides N.C."/>
            <person name="Klenk H.P."/>
        </authorList>
    </citation>
    <scope>NUCLEOTIDE SEQUENCE [LARGE SCALE GENOMIC DNA]</scope>
    <source>
        <strain evidence="7">DSM 14365 / CIP 107738 / JCM 11303 / AJ 13395 / SMP-2</strain>
    </source>
</reference>
<evidence type="ECO:0000313" key="7">
    <source>
        <dbReference type="Proteomes" id="UP000001880"/>
    </source>
</evidence>
<keyword evidence="5" id="KW-0175">Coiled coil</keyword>
<accession>D0LV97</accession>
<feature type="coiled-coil region" evidence="5">
    <location>
        <begin position="391"/>
        <end position="444"/>
    </location>
</feature>
<dbReference type="GO" id="GO:0008253">
    <property type="term" value="F:5'-nucleotidase activity"/>
    <property type="evidence" value="ECO:0007669"/>
    <property type="project" value="UniProtKB-EC"/>
</dbReference>
<keyword evidence="4" id="KW-0460">Magnesium</keyword>
<evidence type="ECO:0000256" key="2">
    <source>
        <dbReference type="ARBA" id="ARBA00022723"/>
    </source>
</evidence>
<evidence type="ECO:0000256" key="5">
    <source>
        <dbReference type="SAM" id="Coils"/>
    </source>
</evidence>
<proteinExistence type="inferred from homology"/>
<dbReference type="PIRSF" id="PIRSF017434">
    <property type="entry name" value="Purine_5'-nucleotidase"/>
    <property type="match status" value="1"/>
</dbReference>
<dbReference type="InterPro" id="IPR036412">
    <property type="entry name" value="HAD-like_sf"/>
</dbReference>
<dbReference type="Proteomes" id="UP000001880">
    <property type="component" value="Chromosome"/>
</dbReference>
<dbReference type="Gene3D" id="3.40.50.1000">
    <property type="entry name" value="HAD superfamily/HAD-like"/>
    <property type="match status" value="1"/>
</dbReference>
<sequence>MSGESSDARARLTALLADIRSESGAVTRGRVYCNRSIKLSSIDYIGFDMDYTLARYQQERLEKLSIDLTLKYLVQNHGYPDAIRELRYDPRFAIRGLVVDRALGNVLKMDRHGYVRRAYHGFRLLDKEERREHYLSKRINLSDKHYVWIDTLFSLPEAVMFVTLVDYFDNRQDEVDYAALYDDIRASIDLAHRDDSLKSIIKADLAAYIVADPALSETLHKLRSSGKKLFLLTNSYYDYTRAVMSYLLDGISAAYPSWREYFDIVIVGGEKPGFFTGQKPFVPIDPDSGEVIPGEVAELAPGRIYQGGNILDFERMSGAMGAQVLYIGDHIYGDILRLKKSHVWRTAMVLQELEDEYSVGARAEQRIRDLTVLDRRRRNIESEIDFQMLVLKQLQNLLEEVGAEADEALRHEAAEAVRQAEESLASLQLRARLMQEEVDALEDSIDHMYNPYWGSSFRAGHESSRFGEQVSDYADLYTSRVSNFLAYSPLRYFRAPRRLMPHDL</sequence>
<protein>
    <submittedName>
        <fullName evidence="6">HAD superfamily (Subfamily IG) hydrolase, 5'-nucleotidase</fullName>
        <ecNumber evidence="6">3.1.3.5</ecNumber>
    </submittedName>
</protein>
<evidence type="ECO:0000256" key="3">
    <source>
        <dbReference type="ARBA" id="ARBA00022801"/>
    </source>
</evidence>
<dbReference type="InterPro" id="IPR008380">
    <property type="entry name" value="HAD-SF_hydro_IG_5-nucl"/>
</dbReference>
<dbReference type="RefSeq" id="WP_012828537.1">
    <property type="nucleotide sequence ID" value="NC_013440.1"/>
</dbReference>
<keyword evidence="2" id="KW-0479">Metal-binding</keyword>
<evidence type="ECO:0000256" key="1">
    <source>
        <dbReference type="ARBA" id="ARBA00009589"/>
    </source>
</evidence>
<dbReference type="AlphaFoldDB" id="D0LV97"/>
<name>D0LV97_HALO1</name>
<organism evidence="6 7">
    <name type="scientific">Haliangium ochraceum (strain DSM 14365 / JCM 11303 / SMP-2)</name>
    <dbReference type="NCBI Taxonomy" id="502025"/>
    <lineage>
        <taxon>Bacteria</taxon>
        <taxon>Pseudomonadati</taxon>
        <taxon>Myxococcota</taxon>
        <taxon>Polyangia</taxon>
        <taxon>Haliangiales</taxon>
        <taxon>Kofleriaceae</taxon>
        <taxon>Haliangium</taxon>
    </lineage>
</organism>
<evidence type="ECO:0000256" key="4">
    <source>
        <dbReference type="ARBA" id="ARBA00022842"/>
    </source>
</evidence>
<dbReference type="PANTHER" id="PTHR12103">
    <property type="entry name" value="5'-NUCLEOTIDASE DOMAIN-CONTAINING"/>
    <property type="match status" value="1"/>
</dbReference>
<dbReference type="HOGENOM" id="CLU_017845_4_1_7"/>
<dbReference type="InterPro" id="IPR016695">
    <property type="entry name" value="Pur_nucleotidase"/>
</dbReference>
<evidence type="ECO:0000313" key="6">
    <source>
        <dbReference type="EMBL" id="ACY15938.1"/>
    </source>
</evidence>
<dbReference type="KEGG" id="hoh:Hoch_3436"/>
<keyword evidence="3 6" id="KW-0378">Hydrolase</keyword>
<dbReference type="eggNOG" id="COG1196">
    <property type="taxonomic scope" value="Bacteria"/>
</dbReference>
<dbReference type="SUPFAM" id="SSF56784">
    <property type="entry name" value="HAD-like"/>
    <property type="match status" value="1"/>
</dbReference>
<dbReference type="STRING" id="502025.Hoch_3436"/>
<gene>
    <name evidence="6" type="ordered locus">Hoch_3436</name>
</gene>
<dbReference type="EMBL" id="CP001804">
    <property type="protein sequence ID" value="ACY15938.1"/>
    <property type="molecule type" value="Genomic_DNA"/>
</dbReference>